<sequence length="125" mass="14451">MTTKEIDLDFGKVIIHKNILIAKLNEGILFDVESNRKLLDLGKEIFKGEDYGYISHRVNSYAVDPMVYFESANVRNLKAIAVVSYNEFTRKNAEMVERNFYKDPENAFGVFVTLEEAVAWMLTKF</sequence>
<evidence type="ECO:0000313" key="1">
    <source>
        <dbReference type="EMBL" id="AVR46286.1"/>
    </source>
</evidence>
<keyword evidence="2" id="KW-1185">Reference proteome</keyword>
<dbReference type="RefSeq" id="WP_107013060.1">
    <property type="nucleotide sequence ID" value="NZ_CP028136.1"/>
</dbReference>
<organism evidence="1 2">
    <name type="scientific">Christiangramia fulva</name>
    <dbReference type="NCBI Taxonomy" id="2126553"/>
    <lineage>
        <taxon>Bacteria</taxon>
        <taxon>Pseudomonadati</taxon>
        <taxon>Bacteroidota</taxon>
        <taxon>Flavobacteriia</taxon>
        <taxon>Flavobacteriales</taxon>
        <taxon>Flavobacteriaceae</taxon>
        <taxon>Christiangramia</taxon>
    </lineage>
</organism>
<protein>
    <recommendedName>
        <fullName evidence="3">STAS/SEC14 domain-containing protein</fullName>
    </recommendedName>
</protein>
<reference evidence="2" key="1">
    <citation type="submission" date="2018-03" db="EMBL/GenBank/DDBJ databases">
        <title>Gramella fulva sp. nov., isolated from a dry surface of tidal flat.</title>
        <authorList>
            <person name="Hwang S.H."/>
            <person name="Hwang W.M."/>
            <person name="Kang K."/>
            <person name="Ahn T.-Y."/>
        </authorList>
    </citation>
    <scope>NUCLEOTIDE SEQUENCE [LARGE SCALE GENOMIC DNA]</scope>
    <source>
        <strain evidence="2">SH35</strain>
    </source>
</reference>
<evidence type="ECO:0000313" key="2">
    <source>
        <dbReference type="Proteomes" id="UP000241507"/>
    </source>
</evidence>
<dbReference type="AlphaFoldDB" id="A0A2R3Z7Q0"/>
<dbReference type="EMBL" id="CP028136">
    <property type="protein sequence ID" value="AVR46286.1"/>
    <property type="molecule type" value="Genomic_DNA"/>
</dbReference>
<accession>A0A2R3Z7Q0</accession>
<dbReference type="OrthoDB" id="1144359at2"/>
<name>A0A2R3Z7Q0_9FLAO</name>
<dbReference type="Proteomes" id="UP000241507">
    <property type="component" value="Chromosome"/>
</dbReference>
<proteinExistence type="predicted"/>
<gene>
    <name evidence="1" type="ORF">C7S20_14000</name>
</gene>
<evidence type="ECO:0008006" key="3">
    <source>
        <dbReference type="Google" id="ProtNLM"/>
    </source>
</evidence>
<dbReference type="KEGG" id="grs:C7S20_14000"/>